<reference evidence="2" key="1">
    <citation type="submission" date="2021-05" db="EMBL/GenBank/DDBJ databases">
        <authorList>
            <person name="Alioto T."/>
            <person name="Alioto T."/>
            <person name="Gomez Garrido J."/>
        </authorList>
    </citation>
    <scope>NUCLEOTIDE SEQUENCE</scope>
</reference>
<protein>
    <submittedName>
        <fullName evidence="2">Uncharacterized protein</fullName>
    </submittedName>
</protein>
<feature type="signal peptide" evidence="1">
    <location>
        <begin position="1"/>
        <end position="22"/>
    </location>
</feature>
<feature type="chain" id="PRO_5034176856" evidence="1">
    <location>
        <begin position="23"/>
        <end position="193"/>
    </location>
</feature>
<name>A0A8D8M1N2_9HEMI</name>
<dbReference type="PROSITE" id="PS51257">
    <property type="entry name" value="PROKAR_LIPOPROTEIN"/>
    <property type="match status" value="1"/>
</dbReference>
<dbReference type="AlphaFoldDB" id="A0A8D8M1N2"/>
<accession>A0A8D8M1N2</accession>
<evidence type="ECO:0000313" key="2">
    <source>
        <dbReference type="EMBL" id="CAG6616413.1"/>
    </source>
</evidence>
<dbReference type="EMBL" id="HBUF01035649">
    <property type="protein sequence ID" value="CAG6616413.1"/>
    <property type="molecule type" value="Transcribed_RNA"/>
</dbReference>
<evidence type="ECO:0000256" key="1">
    <source>
        <dbReference type="SAM" id="SignalP"/>
    </source>
</evidence>
<proteinExistence type="predicted"/>
<keyword evidence="1" id="KW-0732">Signal</keyword>
<sequence length="193" mass="21214">MKLIRSETFCIVLSVAITIVSCNSTELSQSPKIDIVDIANKTVTPLKTENVGSANHTEGTSTRTLNFGSANNLTFENPPKLNFTVVNGNSSQDNQSDASVCCQRQFSTNSFLAFVQEIFTFHFWKAKFYLLFYGEDIGPDCDPAYCPVQDGLDEQELEDFVAEVLKNATGEDGKLDIDKLKTIGMSLGFSPVT</sequence>
<organism evidence="2">
    <name type="scientific">Cacopsylla melanoneura</name>
    <dbReference type="NCBI Taxonomy" id="428564"/>
    <lineage>
        <taxon>Eukaryota</taxon>
        <taxon>Metazoa</taxon>
        <taxon>Ecdysozoa</taxon>
        <taxon>Arthropoda</taxon>
        <taxon>Hexapoda</taxon>
        <taxon>Insecta</taxon>
        <taxon>Pterygota</taxon>
        <taxon>Neoptera</taxon>
        <taxon>Paraneoptera</taxon>
        <taxon>Hemiptera</taxon>
        <taxon>Sternorrhyncha</taxon>
        <taxon>Psylloidea</taxon>
        <taxon>Psyllidae</taxon>
        <taxon>Psyllinae</taxon>
        <taxon>Cacopsylla</taxon>
    </lineage>
</organism>